<protein>
    <submittedName>
        <fullName evidence="1">Uncharacterized protein</fullName>
    </submittedName>
</protein>
<sequence length="54" mass="6116">MQPPKELFVMLMEIGSLDTIVALENPNCKGHQPLCYNSFNAELWGILEGLRLIQ</sequence>
<gene>
    <name evidence="1" type="ORF">Gotri_002354</name>
</gene>
<organism evidence="1 2">
    <name type="scientific">Gossypium trilobum</name>
    <dbReference type="NCBI Taxonomy" id="34281"/>
    <lineage>
        <taxon>Eukaryota</taxon>
        <taxon>Viridiplantae</taxon>
        <taxon>Streptophyta</taxon>
        <taxon>Embryophyta</taxon>
        <taxon>Tracheophyta</taxon>
        <taxon>Spermatophyta</taxon>
        <taxon>Magnoliopsida</taxon>
        <taxon>eudicotyledons</taxon>
        <taxon>Gunneridae</taxon>
        <taxon>Pentapetalae</taxon>
        <taxon>rosids</taxon>
        <taxon>malvids</taxon>
        <taxon>Malvales</taxon>
        <taxon>Malvaceae</taxon>
        <taxon>Malvoideae</taxon>
        <taxon>Gossypium</taxon>
    </lineage>
</organism>
<dbReference type="Proteomes" id="UP000593568">
    <property type="component" value="Unassembled WGS sequence"/>
</dbReference>
<dbReference type="AlphaFoldDB" id="A0A7J9F8C0"/>
<reference evidence="1 2" key="1">
    <citation type="journal article" date="2019" name="Genome Biol. Evol.">
        <title>Insights into the evolution of the New World diploid cottons (Gossypium, subgenus Houzingenia) based on genome sequencing.</title>
        <authorList>
            <person name="Grover C.E."/>
            <person name="Arick M.A. 2nd"/>
            <person name="Thrash A."/>
            <person name="Conover J.L."/>
            <person name="Sanders W.S."/>
            <person name="Peterson D.G."/>
            <person name="Frelichowski J.E."/>
            <person name="Scheffler J.A."/>
            <person name="Scheffler B.E."/>
            <person name="Wendel J.F."/>
        </authorList>
    </citation>
    <scope>NUCLEOTIDE SEQUENCE [LARGE SCALE GENOMIC DNA]</scope>
    <source>
        <strain evidence="1">8</strain>
        <tissue evidence="1">Leaf</tissue>
    </source>
</reference>
<name>A0A7J9F8C0_9ROSI</name>
<dbReference type="EMBL" id="JABEZW010000012">
    <property type="protein sequence ID" value="MBA0781428.1"/>
    <property type="molecule type" value="Genomic_DNA"/>
</dbReference>
<evidence type="ECO:0000313" key="2">
    <source>
        <dbReference type="Proteomes" id="UP000593568"/>
    </source>
</evidence>
<evidence type="ECO:0000313" key="1">
    <source>
        <dbReference type="EMBL" id="MBA0781428.1"/>
    </source>
</evidence>
<accession>A0A7J9F8C0</accession>
<keyword evidence="2" id="KW-1185">Reference proteome</keyword>
<comment type="caution">
    <text evidence="1">The sequence shown here is derived from an EMBL/GenBank/DDBJ whole genome shotgun (WGS) entry which is preliminary data.</text>
</comment>
<proteinExistence type="predicted"/>